<dbReference type="EC" id="3.1.-.-" evidence="12"/>
<evidence type="ECO:0000256" key="7">
    <source>
        <dbReference type="ARBA" id="ARBA00022884"/>
    </source>
</evidence>
<dbReference type="Pfam" id="PF18541">
    <property type="entry name" value="RuvC_III"/>
    <property type="match status" value="1"/>
</dbReference>
<dbReference type="GO" id="GO:0046872">
    <property type="term" value="F:metal ion binding"/>
    <property type="evidence" value="ECO:0007669"/>
    <property type="project" value="UniProtKB-UniRule"/>
</dbReference>
<gene>
    <name evidence="12" type="primary">cas9</name>
    <name evidence="14" type="ORF">SAMN04488513_1013</name>
</gene>
<keyword evidence="10" id="KW-0464">Manganese</keyword>
<protein>
    <recommendedName>
        <fullName evidence="12">CRISPR-associated endonuclease Cas9</fullName>
        <ecNumber evidence="12">3.1.-.-</ecNumber>
    </recommendedName>
</protein>
<evidence type="ECO:0000256" key="2">
    <source>
        <dbReference type="ARBA" id="ARBA00022722"/>
    </source>
</evidence>
<dbReference type="InterPro" id="IPR003615">
    <property type="entry name" value="HNH_nuc"/>
</dbReference>
<reference evidence="15" key="1">
    <citation type="submission" date="2016-11" db="EMBL/GenBank/DDBJ databases">
        <authorList>
            <person name="Varghese N."/>
            <person name="Submissions S."/>
        </authorList>
    </citation>
    <scope>NUCLEOTIDE SEQUENCE [LARGE SCALE GENOMIC DNA]</scope>
    <source>
        <strain evidence="15">DSM 19858</strain>
    </source>
</reference>
<comment type="cofactor">
    <cofactor evidence="1 12">
        <name>Mg(2+)</name>
        <dbReference type="ChEBI" id="CHEBI:18420"/>
    </cofactor>
</comment>
<feature type="domain" description="HNH Cas9-type" evidence="13">
    <location>
        <begin position="723"/>
        <end position="882"/>
    </location>
</feature>
<dbReference type="GO" id="GO:0003723">
    <property type="term" value="F:RNA binding"/>
    <property type="evidence" value="ECO:0007669"/>
    <property type="project" value="UniProtKB-UniRule"/>
</dbReference>
<dbReference type="GO" id="GO:0043571">
    <property type="term" value="P:maintenance of CRISPR repeat elements"/>
    <property type="evidence" value="ECO:0007669"/>
    <property type="project" value="UniProtKB-UniRule"/>
</dbReference>
<comment type="subunit">
    <text evidence="11 12">Monomer. Binds crRNA and tracrRNA.</text>
</comment>
<keyword evidence="3 12" id="KW-0479">Metal-binding</keyword>
<dbReference type="EMBL" id="FQYU01000001">
    <property type="protein sequence ID" value="SHI33990.1"/>
    <property type="molecule type" value="Genomic_DNA"/>
</dbReference>
<dbReference type="InterPro" id="IPR033114">
    <property type="entry name" value="HNH_CAS9"/>
</dbReference>
<dbReference type="STRING" id="192903.SAMN04488513_1013"/>
<keyword evidence="6 12" id="KW-0460">Magnesium</keyword>
<dbReference type="InterPro" id="IPR041383">
    <property type="entry name" value="RuvC_III"/>
</dbReference>
<evidence type="ECO:0000256" key="6">
    <source>
        <dbReference type="ARBA" id="ARBA00022842"/>
    </source>
</evidence>
<keyword evidence="15" id="KW-1185">Reference proteome</keyword>
<evidence type="ECO:0000256" key="9">
    <source>
        <dbReference type="ARBA" id="ARBA00023125"/>
    </source>
</evidence>
<keyword evidence="9 12" id="KW-0238">DNA-binding</keyword>
<dbReference type="Gene3D" id="3.30.420.10">
    <property type="entry name" value="Ribonuclease H-like superfamily/Ribonuclease H"/>
    <property type="match status" value="3"/>
</dbReference>
<evidence type="ECO:0000259" key="13">
    <source>
        <dbReference type="PROSITE" id="PS51749"/>
    </source>
</evidence>
<feature type="active site" description="Proton acceptor for HNH nuclease domain" evidence="12">
    <location>
        <position position="799"/>
    </location>
</feature>
<dbReference type="HAMAP" id="MF_01480">
    <property type="entry name" value="Cas9"/>
    <property type="match status" value="1"/>
</dbReference>
<name>A0A1M6ABV9_9FLAO</name>
<sequence length="1412" mass="163210">MKRILGLDLGTNSIGWALVDEAENTSEKSEIVKLGVRVIQYDNFSKVDKSGKVSESKNPIADFIGGKGLSPNASRTQKRGARRNLQRYKLRRENLISILKDNNIINDDTPLTEIGKNTTHETLRLRALAAKEQIDLTDFAKVLLAINKKRGYKSSRKATSEEEGQAIDGMAIAKTLYEEGLTPGQYVLRLLKENKKYIPDFYRSDLKNEFKNVWESQKKYYPDILTDDLFKALEGKNKSQTWAICQKPFEIVGIKQKGTAAEKRLQRYQWRVEALTQKLELEHLAIVLQDINNDLNKSSGYLGAISDRSKALYFNGETVGEYLYKQVLKNPHTTLKNQVFYRQDYLDEFETLWETQSKYHPELTDDLKKEIRDVVIFYQRKLKSQKGLISFCQFESWEQTYVEKETGKHKARTIGRKVIPKSSPLFQEFKIWQNLNNLEFRNTEENKIIEFQKLDKETKEAIFEELNLRGDLKPNDILKILNKYILEIKKLSDWKCNFEKIEGNRTNKALYDVYQIIAENEGYGFDWAKKSAKAIKSELKSIFPEIGIDAAILDFDADKDDFDKQASYQLWHLLYSAEEDDKITEEDKLVYGNSSVALKKKLNLKYGFKPQYVAMLANMALQPDYGNLSSKAIRKILPYLKEGHVYSEACDLAGYNHSNSLTAEEQANRVLKPSLELLKKNSLRNPVVEKILNQMVNLVNQVIETYGKPDEVRIELARELKKSAKERADMTKSIADATKRNEDIRKTITKEFGIPNPTKNDVVRYRLWKELETRGFKDIFTNTQIKHEDLFSKKIDIEHIIPKAMLFDDSYSNKTLAFKKDNLKKADRTAYDFIAQDYQSDLENYELRVEELFKGGYISKAKRNKLLMTKSKLPDGFIERDLRNSQYIAKKAKQMLYEVFRNVVSTSGSITDKLREDWDLINVMKELNLPKYRALGLTEMEERKNGKKIEVIKDWTKRNDHRHHAMDALTVAFTTHNHIQYLNNLNTYHSLKDGGIDLENSPLYALKNTITKVYKDKNGNSKRKFIPPMPNFRSKAKEHIESILISFKTKNKVVTQNINKTKKGGGKYNAKVQLTPRGQLHKETVYGKIKQPQAKATKLNKRFTIEQAKLIIDKAQRELVLSHLAQFNNNGEQAFDAKTIKKQPLFYKGESLKEVMCFEEVYTIRKEIGPELKIEKVIDEKIKAVLKERLNEYGNNAKEAFSNLDKHPIWLNKEKGISIKRVTIKGVNNAEPLHTAKDHLGNEILDDNGQAIPVDYVSTGNNHHVAIYEDKDGKLQEKVVSFYEAVARVNEGLPVVDKDYNVNLGWKFKFTMKQNEMFVFPSENFEPKEIDLMDGKNAALISPNLFRVQKISTKNYMFSHHLETQATTGDDLKKLKMLSGKKYQFLQTPEKLDGIIKVRLNYLGEIVQVGEY</sequence>
<dbReference type="GO" id="GO:0051607">
    <property type="term" value="P:defense response to virus"/>
    <property type="evidence" value="ECO:0007669"/>
    <property type="project" value="UniProtKB-UniRule"/>
</dbReference>
<feature type="binding site" evidence="12">
    <location>
        <position position="8"/>
    </location>
    <ligand>
        <name>Mg(2+)</name>
        <dbReference type="ChEBI" id="CHEBI:18420"/>
        <label>2</label>
    </ligand>
</feature>
<organism evidence="14 15">
    <name type="scientific">Pseudozobellia thermophila</name>
    <dbReference type="NCBI Taxonomy" id="192903"/>
    <lineage>
        <taxon>Bacteria</taxon>
        <taxon>Pseudomonadati</taxon>
        <taxon>Bacteroidota</taxon>
        <taxon>Flavobacteriia</taxon>
        <taxon>Flavobacteriales</taxon>
        <taxon>Flavobacteriaceae</taxon>
        <taxon>Pseudozobellia</taxon>
    </lineage>
</organism>
<dbReference type="NCBIfam" id="TIGR01865">
    <property type="entry name" value="cas_Csn1"/>
    <property type="match status" value="2"/>
</dbReference>
<dbReference type="GO" id="GO:0016787">
    <property type="term" value="F:hydrolase activity"/>
    <property type="evidence" value="ECO:0007669"/>
    <property type="project" value="UniProtKB-KW"/>
</dbReference>
<keyword evidence="4 12" id="KW-0255">Endonuclease</keyword>
<proteinExistence type="inferred from homology"/>
<dbReference type="InterPro" id="IPR036397">
    <property type="entry name" value="RNaseH_sf"/>
</dbReference>
<dbReference type="OrthoDB" id="9777169at2"/>
<dbReference type="Proteomes" id="UP000184543">
    <property type="component" value="Unassembled WGS sequence"/>
</dbReference>
<evidence type="ECO:0000313" key="14">
    <source>
        <dbReference type="EMBL" id="SHI33990.1"/>
    </source>
</evidence>
<keyword evidence="7 12" id="KW-0694">RNA-binding</keyword>
<feature type="binding site" evidence="12">
    <location>
        <position position="719"/>
    </location>
    <ligand>
        <name>Mg(2+)</name>
        <dbReference type="ChEBI" id="CHEBI:18420"/>
        <label>2</label>
    </ligand>
</feature>
<dbReference type="InterPro" id="IPR028629">
    <property type="entry name" value="Cas9"/>
</dbReference>
<evidence type="ECO:0000256" key="8">
    <source>
        <dbReference type="ARBA" id="ARBA00023118"/>
    </source>
</evidence>
<evidence type="ECO:0000256" key="1">
    <source>
        <dbReference type="ARBA" id="ARBA00001946"/>
    </source>
</evidence>
<evidence type="ECO:0000256" key="11">
    <source>
        <dbReference type="ARBA" id="ARBA00046380"/>
    </source>
</evidence>
<keyword evidence="8 12" id="KW-0051">Antiviral defense</keyword>
<feature type="binding site" evidence="12">
    <location>
        <position position="964"/>
    </location>
    <ligand>
        <name>Mg(2+)</name>
        <dbReference type="ChEBI" id="CHEBI:18420"/>
        <label>2</label>
    </ligand>
</feature>
<evidence type="ECO:0000256" key="10">
    <source>
        <dbReference type="ARBA" id="ARBA00023211"/>
    </source>
</evidence>
<evidence type="ECO:0000313" key="15">
    <source>
        <dbReference type="Proteomes" id="UP000184543"/>
    </source>
</evidence>
<dbReference type="GO" id="GO:0004519">
    <property type="term" value="F:endonuclease activity"/>
    <property type="evidence" value="ECO:0007669"/>
    <property type="project" value="UniProtKB-UniRule"/>
</dbReference>
<evidence type="ECO:0000256" key="12">
    <source>
        <dbReference type="HAMAP-Rule" id="MF_01480"/>
    </source>
</evidence>
<keyword evidence="2 12" id="KW-0540">Nuclease</keyword>
<comment type="similarity">
    <text evidence="12">Belongs to the CRISPR-associated Cas9 family.</text>
</comment>
<feature type="binding site" evidence="12">
    <location>
        <position position="8"/>
    </location>
    <ligand>
        <name>Mg(2+)</name>
        <dbReference type="ChEBI" id="CHEBI:18420"/>
        <label>1</label>
    </ligand>
</feature>
<evidence type="ECO:0000256" key="4">
    <source>
        <dbReference type="ARBA" id="ARBA00022759"/>
    </source>
</evidence>
<dbReference type="PROSITE" id="PS51749">
    <property type="entry name" value="HNH_CAS9"/>
    <property type="match status" value="1"/>
</dbReference>
<feature type="active site" description="For RuvC-like nuclease domain" evidence="12">
    <location>
        <position position="8"/>
    </location>
</feature>
<comment type="domain">
    <text evidence="12">Has 2 endonuclease domains. The discontinuous RuvC-like domain cleaves the target DNA noncomplementary to crRNA while the HNH nuclease domain cleaves the target DNA complementary to crRNA.</text>
</comment>
<feature type="binding site" evidence="12">
    <location>
        <position position="719"/>
    </location>
    <ligand>
        <name>Mg(2+)</name>
        <dbReference type="ChEBI" id="CHEBI:18420"/>
        <label>1</label>
    </ligand>
</feature>
<comment type="function">
    <text evidence="12">CRISPR (clustered regularly interspaced short palindromic repeat) is an adaptive immune system that provides protection against mobile genetic elements (viruses, transposable elements and conjugative plasmids). CRISPR clusters contain spacers, sequences complementary to antecedent mobile elements, and target invading nucleic acids. CRISPR clusters are transcribed and processed into CRISPR RNA (crRNA). In type II CRISPR systems correct processing of pre-crRNA requires a trans-encoded small RNA (tracrRNA), endogenous ribonuclease 3 (rnc) and this protein. The tracrRNA serves as a guide for ribonuclease 3-aided processing of pre-crRNA. Subsequently Cas9/crRNA/tracrRNA endonucleolytically cleaves linear or circular dsDNA target complementary to the spacer; Cas9 is inactive in the absence of the 2 guide RNAs (gRNA). Cas9 recognizes the protospacer adjacent motif (PAM) in the CRISPR repeat sequences to help distinguish self versus nonself, as targets within the bacterial CRISPR locus do not have PAMs. PAM recognition is also required for catalytic activity.</text>
</comment>
<feature type="binding site" evidence="12">
    <location>
        <position position="715"/>
    </location>
    <ligand>
        <name>Mg(2+)</name>
        <dbReference type="ChEBI" id="CHEBI:18420"/>
        <label>1</label>
    </ligand>
</feature>
<dbReference type="GO" id="GO:0003677">
    <property type="term" value="F:DNA binding"/>
    <property type="evidence" value="ECO:0007669"/>
    <property type="project" value="UniProtKB-UniRule"/>
</dbReference>
<keyword evidence="5 12" id="KW-0378">Hydrolase</keyword>
<evidence type="ECO:0000256" key="3">
    <source>
        <dbReference type="ARBA" id="ARBA00022723"/>
    </source>
</evidence>
<evidence type="ECO:0000256" key="5">
    <source>
        <dbReference type="ARBA" id="ARBA00022801"/>
    </source>
</evidence>
<dbReference type="Pfam" id="PF13395">
    <property type="entry name" value="HNH_4"/>
    <property type="match status" value="1"/>
</dbReference>
<accession>A0A1M6ABV9</accession>
<dbReference type="RefSeq" id="WP_072986478.1">
    <property type="nucleotide sequence ID" value="NZ_FQYU01000001.1"/>
</dbReference>